<reference evidence="2" key="1">
    <citation type="submission" date="2021-08" db="EMBL/GenBank/DDBJ databases">
        <authorList>
            <person name="Sakaguchi M."/>
            <person name="Kikuchi T."/>
            <person name="Urbanczyk H."/>
        </authorList>
    </citation>
    <scope>NUCLEOTIDE SEQUENCE</scope>
    <source>
        <strain evidence="2">020920N</strain>
    </source>
</reference>
<accession>A0ABY4X067</accession>
<dbReference type="Gene3D" id="1.25.10.10">
    <property type="entry name" value="Leucine-rich Repeat Variant"/>
    <property type="match status" value="1"/>
</dbReference>
<dbReference type="SUPFAM" id="SSF48371">
    <property type="entry name" value="ARM repeat"/>
    <property type="match status" value="1"/>
</dbReference>
<keyword evidence="3" id="KW-1185">Reference proteome</keyword>
<evidence type="ECO:0000313" key="2">
    <source>
        <dbReference type="EMBL" id="USH04617.1"/>
    </source>
</evidence>
<feature type="region of interest" description="Disordered" evidence="1">
    <location>
        <begin position="44"/>
        <end position="67"/>
    </location>
</feature>
<gene>
    <name evidence="2" type="ORF">K6Q96_23130</name>
</gene>
<proteinExistence type="predicted"/>
<feature type="compositionally biased region" description="Polar residues" evidence="1">
    <location>
        <begin position="49"/>
        <end position="67"/>
    </location>
</feature>
<organism evidence="2 3">
    <name type="scientific">Grimontia kaedaensis</name>
    <dbReference type="NCBI Taxonomy" id="2872157"/>
    <lineage>
        <taxon>Bacteria</taxon>
        <taxon>Pseudomonadati</taxon>
        <taxon>Pseudomonadota</taxon>
        <taxon>Gammaproteobacteria</taxon>
        <taxon>Vibrionales</taxon>
        <taxon>Vibrionaceae</taxon>
        <taxon>Grimontia</taxon>
    </lineage>
</organism>
<dbReference type="RefSeq" id="WP_251880534.1">
    <property type="nucleotide sequence ID" value="NZ_CP082276.1"/>
</dbReference>
<dbReference type="InterPro" id="IPR016024">
    <property type="entry name" value="ARM-type_fold"/>
</dbReference>
<dbReference type="Proteomes" id="UP001056255">
    <property type="component" value="Chromosome II"/>
</dbReference>
<evidence type="ECO:0008006" key="4">
    <source>
        <dbReference type="Google" id="ProtNLM"/>
    </source>
</evidence>
<evidence type="ECO:0000256" key="1">
    <source>
        <dbReference type="SAM" id="MobiDB-lite"/>
    </source>
</evidence>
<protein>
    <recommendedName>
        <fullName evidence="4">HEAT repeat domain-containing protein</fullName>
    </recommendedName>
</protein>
<dbReference type="EMBL" id="CP082276">
    <property type="protein sequence ID" value="USH04617.1"/>
    <property type="molecule type" value="Genomic_DNA"/>
</dbReference>
<evidence type="ECO:0000313" key="3">
    <source>
        <dbReference type="Proteomes" id="UP001056255"/>
    </source>
</evidence>
<dbReference type="InterPro" id="IPR011989">
    <property type="entry name" value="ARM-like"/>
</dbReference>
<sequence>MKIKFILPVIVLFLIAMSFTYLSLEGAKKQESIDISENSEVKINEKPLSLSNENSKSTQQPTPFKKNSTPNFIGYVVNLKNTAKLDFGKESNSPPTEAMLSFEVVFENQDIGKRKRRGILRNFRVTTPDKAASPSDENEIGFLYAYKAPQLYTSIDMLGLSREHPLGSAAFYISNLSYSPNDEPVTIKEASRSAVYQYQIDGASNTVTRRLLDILYTDQFELGSIVDDIKDSWSGQIGDDGLLTEANVNLSMQGNVSLDMSHNSSSIAENNKIQIGMTIVGSYQRFDPGYVEFKNELFTFNANARFNSDLESYAAKEDISNDEQYYEALSGLSNSLSYTESVRVGQYLLNFKTLSEIKSMLSDEALSPLERQAILMAIQDANQPESEQYLGNIINDPDVPYRYRAAGMVNLAHLDGATDIAMEAFKEVIKRNDSPMLSETAMFNIGNLANNQTALRQSGIDMVSAVLQSDTLSNRERLIALKSAANIDDDVFTPTFIKSMGSDHPFERNAAVEGALYRPDGRADAVEHLLNEEKTVVLTTASRFFSTNEMTFIEQGQFYNRLVKEESDNKQSALATILLANEKQRPQMISKLEELALNTNKPGLTKILDIYQQQTLSESTFPDVGG</sequence>
<name>A0ABY4X067_9GAMM</name>